<dbReference type="InterPro" id="IPR021109">
    <property type="entry name" value="Peptidase_aspartic_dom_sf"/>
</dbReference>
<dbReference type="GO" id="GO:0003964">
    <property type="term" value="F:RNA-directed DNA polymerase activity"/>
    <property type="evidence" value="ECO:0007669"/>
    <property type="project" value="UniProtKB-KW"/>
</dbReference>
<keyword evidence="1" id="KW-0808">Transferase</keyword>
<dbReference type="InterPro" id="IPR032567">
    <property type="entry name" value="RTL1-rel"/>
</dbReference>
<dbReference type="Pfam" id="PF08284">
    <property type="entry name" value="RVP_2"/>
    <property type="match status" value="1"/>
</dbReference>
<dbReference type="PANTHER" id="PTHR15503:SF45">
    <property type="entry name" value="RNA-DIRECTED DNA POLYMERASE HOMOLOG"/>
    <property type="match status" value="1"/>
</dbReference>
<proteinExistence type="predicted"/>
<protein>
    <submittedName>
        <fullName evidence="1">Putative reverse transcriptase domain-containing protein</fullName>
    </submittedName>
</protein>
<comment type="caution">
    <text evidence="1">The sequence shown here is derived from an EMBL/GenBank/DDBJ whole genome shotgun (WGS) entry which is preliminary data.</text>
</comment>
<accession>A0A699UX09</accession>
<dbReference type="AlphaFoldDB" id="A0A699UX09"/>
<dbReference type="EMBL" id="BKCJ011376763">
    <property type="protein sequence ID" value="GFD27405.1"/>
    <property type="molecule type" value="Genomic_DNA"/>
</dbReference>
<keyword evidence="1" id="KW-0548">Nucleotidyltransferase</keyword>
<organism evidence="1">
    <name type="scientific">Tanacetum cinerariifolium</name>
    <name type="common">Dalmatian daisy</name>
    <name type="synonym">Chrysanthemum cinerariifolium</name>
    <dbReference type="NCBI Taxonomy" id="118510"/>
    <lineage>
        <taxon>Eukaryota</taxon>
        <taxon>Viridiplantae</taxon>
        <taxon>Streptophyta</taxon>
        <taxon>Embryophyta</taxon>
        <taxon>Tracheophyta</taxon>
        <taxon>Spermatophyta</taxon>
        <taxon>Magnoliopsida</taxon>
        <taxon>eudicotyledons</taxon>
        <taxon>Gunneridae</taxon>
        <taxon>Pentapetalae</taxon>
        <taxon>asterids</taxon>
        <taxon>campanulids</taxon>
        <taxon>Asterales</taxon>
        <taxon>Asteraceae</taxon>
        <taxon>Asteroideae</taxon>
        <taxon>Anthemideae</taxon>
        <taxon>Anthemidinae</taxon>
        <taxon>Tanacetum</taxon>
    </lineage>
</organism>
<name>A0A699UX09_TANCI</name>
<evidence type="ECO:0000313" key="1">
    <source>
        <dbReference type="EMBL" id="GFD27405.1"/>
    </source>
</evidence>
<dbReference type="Gene3D" id="2.40.70.10">
    <property type="entry name" value="Acid Proteases"/>
    <property type="match status" value="1"/>
</dbReference>
<sequence length="144" mass="16857">MRLKRQLVEIDKVINGCRLEIMGHVFDIDLIPFRHGSFDVITGMDWLSNHMAKIIFHEKVVRIPLLDGKVLRVVGERLKEKARLLMSVKTSDKYQEEIVVVRDFLEVFPDDLFRIPPVWEIEFQIELIPRATSVAKSPYRLAPF</sequence>
<feature type="non-terminal residue" evidence="1">
    <location>
        <position position="144"/>
    </location>
</feature>
<gene>
    <name evidence="1" type="ORF">Tci_899374</name>
</gene>
<reference evidence="1" key="1">
    <citation type="journal article" date="2019" name="Sci. Rep.">
        <title>Draft genome of Tanacetum cinerariifolium, the natural source of mosquito coil.</title>
        <authorList>
            <person name="Yamashiro T."/>
            <person name="Shiraishi A."/>
            <person name="Satake H."/>
            <person name="Nakayama K."/>
        </authorList>
    </citation>
    <scope>NUCLEOTIDE SEQUENCE</scope>
</reference>
<keyword evidence="1" id="KW-0695">RNA-directed DNA polymerase</keyword>
<dbReference type="PANTHER" id="PTHR15503">
    <property type="entry name" value="LDOC1 RELATED"/>
    <property type="match status" value="1"/>
</dbReference>